<dbReference type="OrthoDB" id="106547at2"/>
<dbReference type="InterPro" id="IPR047084">
    <property type="entry name" value="GFAT_N"/>
</dbReference>
<evidence type="ECO:0000256" key="7">
    <source>
        <dbReference type="ARBA" id="ARBA00022679"/>
    </source>
</evidence>
<evidence type="ECO:0000256" key="9">
    <source>
        <dbReference type="ARBA" id="ARBA00022962"/>
    </source>
</evidence>
<dbReference type="Pfam" id="PF01380">
    <property type="entry name" value="SIS"/>
    <property type="match status" value="2"/>
</dbReference>
<dbReference type="PANTHER" id="PTHR10937">
    <property type="entry name" value="GLUCOSAMINE--FRUCTOSE-6-PHOSPHATE AMINOTRANSFERASE, ISOMERIZING"/>
    <property type="match status" value="1"/>
</dbReference>
<dbReference type="RefSeq" id="WP_113919394.1">
    <property type="nucleotide sequence ID" value="NZ_QNRX01000001.1"/>
</dbReference>
<feature type="initiator methionine" description="Removed" evidence="10">
    <location>
        <position position="1"/>
    </location>
</feature>
<dbReference type="AlphaFoldDB" id="A0A366IGB2"/>
<comment type="subcellular location">
    <subcellularLocation>
        <location evidence="2 10">Cytoplasm</location>
    </subcellularLocation>
</comment>
<dbReference type="InterPro" id="IPR035490">
    <property type="entry name" value="GlmS/FrlB_SIS"/>
</dbReference>
<dbReference type="NCBIfam" id="NF001484">
    <property type="entry name" value="PRK00331.1"/>
    <property type="match status" value="1"/>
</dbReference>
<dbReference type="Gene3D" id="3.40.50.10490">
    <property type="entry name" value="Glucose-6-phosphate isomerase like protein, domain 1"/>
    <property type="match status" value="2"/>
</dbReference>
<comment type="function">
    <text evidence="10">Catalyzes the first step in hexosamine metabolism, converting fructose-6P into glucosamine-6P using glutamine as a nitrogen source.</text>
</comment>
<evidence type="ECO:0000256" key="3">
    <source>
        <dbReference type="ARBA" id="ARBA00012916"/>
    </source>
</evidence>
<dbReference type="CDD" id="cd00714">
    <property type="entry name" value="GFAT"/>
    <property type="match status" value="1"/>
</dbReference>
<dbReference type="HAMAP" id="MF_00164">
    <property type="entry name" value="GlmS"/>
    <property type="match status" value="1"/>
</dbReference>
<evidence type="ECO:0000256" key="5">
    <source>
        <dbReference type="ARBA" id="ARBA00022490"/>
    </source>
</evidence>
<evidence type="ECO:0000313" key="13">
    <source>
        <dbReference type="EMBL" id="RBP70187.1"/>
    </source>
</evidence>
<dbReference type="GO" id="GO:0097367">
    <property type="term" value="F:carbohydrate derivative binding"/>
    <property type="evidence" value="ECO:0007669"/>
    <property type="project" value="InterPro"/>
</dbReference>
<evidence type="ECO:0000259" key="11">
    <source>
        <dbReference type="PROSITE" id="PS51278"/>
    </source>
</evidence>
<dbReference type="SUPFAM" id="SSF53697">
    <property type="entry name" value="SIS domain"/>
    <property type="match status" value="1"/>
</dbReference>
<keyword evidence="6 10" id="KW-0032">Aminotransferase</keyword>
<dbReference type="FunFam" id="3.40.50.10490:FF:000001">
    <property type="entry name" value="Glutamine--fructose-6-phosphate aminotransferase [isomerizing]"/>
    <property type="match status" value="1"/>
</dbReference>
<dbReference type="Pfam" id="PF13522">
    <property type="entry name" value="GATase_6"/>
    <property type="match status" value="1"/>
</dbReference>
<evidence type="ECO:0000256" key="10">
    <source>
        <dbReference type="HAMAP-Rule" id="MF_00164"/>
    </source>
</evidence>
<dbReference type="GO" id="GO:0005975">
    <property type="term" value="P:carbohydrate metabolic process"/>
    <property type="evidence" value="ECO:0007669"/>
    <property type="project" value="UniProtKB-UniRule"/>
</dbReference>
<dbReference type="SUPFAM" id="SSF56235">
    <property type="entry name" value="N-terminal nucleophile aminohydrolases (Ntn hydrolases)"/>
    <property type="match status" value="1"/>
</dbReference>
<gene>
    <name evidence="10" type="primary">glmS</name>
    <name evidence="13" type="ORF">DES36_101245</name>
</gene>
<dbReference type="PANTHER" id="PTHR10937:SF0">
    <property type="entry name" value="GLUTAMINE--FRUCTOSE-6-PHOSPHATE TRANSAMINASE (ISOMERIZING)"/>
    <property type="match status" value="1"/>
</dbReference>
<dbReference type="InterPro" id="IPR035466">
    <property type="entry name" value="GlmS/AgaS_SIS"/>
</dbReference>
<keyword evidence="7 10" id="KW-0808">Transferase</keyword>
<dbReference type="GO" id="GO:0006047">
    <property type="term" value="P:UDP-N-acetylglucosamine metabolic process"/>
    <property type="evidence" value="ECO:0007669"/>
    <property type="project" value="TreeGrafter"/>
</dbReference>
<comment type="caution">
    <text evidence="13">The sequence shown here is derived from an EMBL/GenBank/DDBJ whole genome shotgun (WGS) entry which is preliminary data.</text>
</comment>
<feature type="domain" description="SIS" evidence="12">
    <location>
        <begin position="286"/>
        <end position="425"/>
    </location>
</feature>
<proteinExistence type="inferred from homology"/>
<evidence type="ECO:0000259" key="12">
    <source>
        <dbReference type="PROSITE" id="PS51464"/>
    </source>
</evidence>
<comment type="subunit">
    <text evidence="10">Homodimer.</text>
</comment>
<evidence type="ECO:0000256" key="1">
    <source>
        <dbReference type="ARBA" id="ARBA00001031"/>
    </source>
</evidence>
<dbReference type="InterPro" id="IPR029055">
    <property type="entry name" value="Ntn_hydrolases_N"/>
</dbReference>
<feature type="active site" description="Nucleophile; for GATase activity" evidence="10">
    <location>
        <position position="2"/>
    </location>
</feature>
<feature type="domain" description="SIS" evidence="12">
    <location>
        <begin position="454"/>
        <end position="599"/>
    </location>
</feature>
<dbReference type="Proteomes" id="UP000253490">
    <property type="component" value="Unassembled WGS sequence"/>
</dbReference>
<evidence type="ECO:0000256" key="6">
    <source>
        <dbReference type="ARBA" id="ARBA00022576"/>
    </source>
</evidence>
<dbReference type="PROSITE" id="PS51278">
    <property type="entry name" value="GATASE_TYPE_2"/>
    <property type="match status" value="1"/>
</dbReference>
<accession>A0A366IGB2</accession>
<dbReference type="CDD" id="cd05009">
    <property type="entry name" value="SIS_GlmS_GlmD_2"/>
    <property type="match status" value="1"/>
</dbReference>
<dbReference type="CDD" id="cd05008">
    <property type="entry name" value="SIS_GlmS_GlmD_1"/>
    <property type="match status" value="1"/>
</dbReference>
<dbReference type="InterPro" id="IPR001347">
    <property type="entry name" value="SIS_dom"/>
</dbReference>
<keyword evidence="8" id="KW-0677">Repeat</keyword>
<dbReference type="InterPro" id="IPR017932">
    <property type="entry name" value="GATase_2_dom"/>
</dbReference>
<dbReference type="InterPro" id="IPR046348">
    <property type="entry name" value="SIS_dom_sf"/>
</dbReference>
<evidence type="ECO:0000256" key="8">
    <source>
        <dbReference type="ARBA" id="ARBA00022737"/>
    </source>
</evidence>
<dbReference type="PROSITE" id="PS51464">
    <property type="entry name" value="SIS"/>
    <property type="match status" value="2"/>
</dbReference>
<dbReference type="NCBIfam" id="TIGR01135">
    <property type="entry name" value="glmS"/>
    <property type="match status" value="1"/>
</dbReference>
<dbReference type="GO" id="GO:0006002">
    <property type="term" value="P:fructose 6-phosphate metabolic process"/>
    <property type="evidence" value="ECO:0007669"/>
    <property type="project" value="TreeGrafter"/>
</dbReference>
<organism evidence="13 14">
    <name type="scientific">Alkalibaculum bacchi</name>
    <dbReference type="NCBI Taxonomy" id="645887"/>
    <lineage>
        <taxon>Bacteria</taxon>
        <taxon>Bacillati</taxon>
        <taxon>Bacillota</taxon>
        <taxon>Clostridia</taxon>
        <taxon>Eubacteriales</taxon>
        <taxon>Eubacteriaceae</taxon>
        <taxon>Alkalibaculum</taxon>
    </lineage>
</organism>
<evidence type="ECO:0000256" key="2">
    <source>
        <dbReference type="ARBA" id="ARBA00004496"/>
    </source>
</evidence>
<feature type="domain" description="Glutamine amidotransferase type-2" evidence="11">
    <location>
        <begin position="2"/>
        <end position="217"/>
    </location>
</feature>
<comment type="catalytic activity">
    <reaction evidence="1 10">
        <text>D-fructose 6-phosphate + L-glutamine = D-glucosamine 6-phosphate + L-glutamate</text>
        <dbReference type="Rhea" id="RHEA:13237"/>
        <dbReference type="ChEBI" id="CHEBI:29985"/>
        <dbReference type="ChEBI" id="CHEBI:58359"/>
        <dbReference type="ChEBI" id="CHEBI:58725"/>
        <dbReference type="ChEBI" id="CHEBI:61527"/>
        <dbReference type="EC" id="2.6.1.16"/>
    </reaction>
</comment>
<keyword evidence="5 10" id="KW-0963">Cytoplasm</keyword>
<evidence type="ECO:0000256" key="4">
    <source>
        <dbReference type="ARBA" id="ARBA00016090"/>
    </source>
</evidence>
<dbReference type="EC" id="2.6.1.16" evidence="3 10"/>
<dbReference type="GO" id="GO:0005829">
    <property type="term" value="C:cytosol"/>
    <property type="evidence" value="ECO:0007669"/>
    <property type="project" value="TreeGrafter"/>
</dbReference>
<keyword evidence="9" id="KW-0315">Glutamine amidotransferase</keyword>
<dbReference type="EMBL" id="QNRX01000001">
    <property type="protein sequence ID" value="RBP70187.1"/>
    <property type="molecule type" value="Genomic_DNA"/>
</dbReference>
<dbReference type="FunFam" id="3.40.50.10490:FF:000022">
    <property type="entry name" value="Glutamine--fructose-6-phosphate aminotransferase [isomerizing]"/>
    <property type="match status" value="1"/>
</dbReference>
<sequence>MCGIVGYIGNKKATEVLINGLSRLEYRGYDSAGVAVSQGGKIHTKKRKGRLKVLEDLMEKEPLEGTVGIGHTRWATHGEPSDVNSHPHANADHSIVIVHNGIIENYMELKEKLIIKGYRFLSDTDTEVIAHLLDSLYQGDMVKAVREATTYLKGSYALGVLCHSEPDKIIAVRKDSPLVIGVGDNENFIASDIPAILNYTRNVYLLDDKEIAILTKERVIVLDQHGEEAGKQIFKVDWDAADAEKGGYEHFMLKEIHEQPKALRDTLTSRLYDDKKEIVLDKIKLGKEELDKINRIYIVACGTAYHAGLIGKYSIEKYARIPVEADIASEFRYRNPIIDEKTLLILISQSGETADTLAAMRLAKQKGARVMAVTNVVGSSVSREADDVLYTWAGPEIAVASTKAYTTQLACMYMIALHLGMLKGTVNEEELTKIQESLKASPEMVEKVIKKESAIKEFAYDKFNVRDVFFLGRGSDYYASLEGSLKMKEISYIHSEAYPAGELKHGPIALIEEGTVVIALCTQTELLEKMMSNIKEVKARGAYVVALAKESDKAIEKEADKVFYIPDTQDDIAPIPTVVILQILAYYLSVARGCDVDKPRNLAKSVTVE</sequence>
<evidence type="ECO:0000313" key="14">
    <source>
        <dbReference type="Proteomes" id="UP000253490"/>
    </source>
</evidence>
<keyword evidence="14" id="KW-1185">Reference proteome</keyword>
<dbReference type="GO" id="GO:0004360">
    <property type="term" value="F:glutamine-fructose-6-phosphate transaminase (isomerizing) activity"/>
    <property type="evidence" value="ECO:0007669"/>
    <property type="project" value="UniProtKB-UniRule"/>
</dbReference>
<dbReference type="Gene3D" id="3.60.20.10">
    <property type="entry name" value="Glutamine Phosphoribosylpyrophosphate, subunit 1, domain 1"/>
    <property type="match status" value="1"/>
</dbReference>
<feature type="active site" description="For Fru-6P isomerization activity" evidence="10">
    <location>
        <position position="604"/>
    </location>
</feature>
<dbReference type="FunFam" id="3.60.20.10:FF:000006">
    <property type="entry name" value="Glutamine--fructose-6-phosphate aminotransferase [isomerizing]"/>
    <property type="match status" value="1"/>
</dbReference>
<dbReference type="InterPro" id="IPR005855">
    <property type="entry name" value="GFAT"/>
</dbReference>
<reference evidence="13 14" key="1">
    <citation type="submission" date="2018-06" db="EMBL/GenBank/DDBJ databases">
        <title>Genomic Encyclopedia of Type Strains, Phase IV (KMG-IV): sequencing the most valuable type-strain genomes for metagenomic binning, comparative biology and taxonomic classification.</title>
        <authorList>
            <person name="Goeker M."/>
        </authorList>
    </citation>
    <scope>NUCLEOTIDE SEQUENCE [LARGE SCALE GENOMIC DNA]</scope>
    <source>
        <strain evidence="13 14">DSM 22112</strain>
    </source>
</reference>
<dbReference type="GO" id="GO:0006487">
    <property type="term" value="P:protein N-linked glycosylation"/>
    <property type="evidence" value="ECO:0007669"/>
    <property type="project" value="TreeGrafter"/>
</dbReference>
<protein>
    <recommendedName>
        <fullName evidence="4 10">Glutamine--fructose-6-phosphate aminotransferase [isomerizing]</fullName>
        <ecNumber evidence="3 10">2.6.1.16</ecNumber>
    </recommendedName>
    <alternativeName>
        <fullName evidence="10">D-fructose-6-phosphate amidotransferase</fullName>
    </alternativeName>
    <alternativeName>
        <fullName evidence="10">GFAT</fullName>
    </alternativeName>
    <alternativeName>
        <fullName evidence="10">Glucosamine-6-phosphate synthase</fullName>
    </alternativeName>
    <alternativeName>
        <fullName evidence="10">Hexosephosphate aminotransferase</fullName>
    </alternativeName>
    <alternativeName>
        <fullName evidence="10">L-glutamine--D-fructose-6-phosphate amidotransferase</fullName>
    </alternativeName>
</protein>
<name>A0A366IGB2_9FIRM</name>